<keyword evidence="2" id="KW-1185">Reference proteome</keyword>
<protein>
    <submittedName>
        <fullName evidence="1">Uncharacterized protein</fullName>
    </submittedName>
</protein>
<dbReference type="EMBL" id="BPLR01011075">
    <property type="protein sequence ID" value="GIY44041.1"/>
    <property type="molecule type" value="Genomic_DNA"/>
</dbReference>
<accession>A0AAV4TFR9</accession>
<sequence length="80" mass="8876">MTDGKHPIGYGDRYRWKGCGSSNTTVVDGHVIGSDILFANRLAPPLRDNDKCIQEAIQLGVVTAKTPNPETIRFGMRRFD</sequence>
<dbReference type="Proteomes" id="UP001054945">
    <property type="component" value="Unassembled WGS sequence"/>
</dbReference>
<gene>
    <name evidence="1" type="ORF">CEXT_167181</name>
</gene>
<organism evidence="1 2">
    <name type="scientific">Caerostris extrusa</name>
    <name type="common">Bark spider</name>
    <name type="synonym">Caerostris bankana</name>
    <dbReference type="NCBI Taxonomy" id="172846"/>
    <lineage>
        <taxon>Eukaryota</taxon>
        <taxon>Metazoa</taxon>
        <taxon>Ecdysozoa</taxon>
        <taxon>Arthropoda</taxon>
        <taxon>Chelicerata</taxon>
        <taxon>Arachnida</taxon>
        <taxon>Araneae</taxon>
        <taxon>Araneomorphae</taxon>
        <taxon>Entelegynae</taxon>
        <taxon>Araneoidea</taxon>
        <taxon>Araneidae</taxon>
        <taxon>Caerostris</taxon>
    </lineage>
</organism>
<dbReference type="AlphaFoldDB" id="A0AAV4TFR9"/>
<evidence type="ECO:0000313" key="1">
    <source>
        <dbReference type="EMBL" id="GIY44041.1"/>
    </source>
</evidence>
<proteinExistence type="predicted"/>
<reference evidence="1 2" key="1">
    <citation type="submission" date="2021-06" db="EMBL/GenBank/DDBJ databases">
        <title>Caerostris extrusa draft genome.</title>
        <authorList>
            <person name="Kono N."/>
            <person name="Arakawa K."/>
        </authorList>
    </citation>
    <scope>NUCLEOTIDE SEQUENCE [LARGE SCALE GENOMIC DNA]</scope>
</reference>
<name>A0AAV4TFR9_CAEEX</name>
<evidence type="ECO:0000313" key="2">
    <source>
        <dbReference type="Proteomes" id="UP001054945"/>
    </source>
</evidence>
<comment type="caution">
    <text evidence="1">The sequence shown here is derived from an EMBL/GenBank/DDBJ whole genome shotgun (WGS) entry which is preliminary data.</text>
</comment>